<dbReference type="Gene3D" id="3.40.50.1820">
    <property type="entry name" value="alpha/beta hydrolase"/>
    <property type="match status" value="1"/>
</dbReference>
<dbReference type="EMBL" id="JBHSGR010000032">
    <property type="protein sequence ID" value="MFC4695964.1"/>
    <property type="molecule type" value="Genomic_DNA"/>
</dbReference>
<dbReference type="InterPro" id="IPR000073">
    <property type="entry name" value="AB_hydrolase_1"/>
</dbReference>
<proteinExistence type="predicted"/>
<feature type="domain" description="Serine aminopeptidase S33" evidence="1">
    <location>
        <begin position="25"/>
        <end position="260"/>
    </location>
</feature>
<evidence type="ECO:0000313" key="2">
    <source>
        <dbReference type="EMBL" id="MFC4695964.1"/>
    </source>
</evidence>
<sequence length="278" mass="29337">MTTAVRHGEGTLPSGQFWQGWSVTDPVGVVVLVHGVHEHGGRYAHVAERLGRAGYASYAPDHPGHGRSPGRRGDVVSMAGTVEGVAQTVRAAADRHPGVPVFVYGHSLGGLIALQYLTGEPDARVVGAVISAPALDTSAATPVQRAVAPLLARLAPGLGVLTLDVEAVSRDPEVVAAYRADPLNHNGRMVARTGAELMRTAAAMPRRLRGLRLPLLVVHGSADRLVAPAAGEVVREHAGSPDLTHRVYDGLFHEPHNEPEKEQVLDDVVAWLDAHRAG</sequence>
<evidence type="ECO:0000259" key="1">
    <source>
        <dbReference type="Pfam" id="PF12146"/>
    </source>
</evidence>
<comment type="caution">
    <text evidence="2">The sequence shown here is derived from an EMBL/GenBank/DDBJ whole genome shotgun (WGS) entry which is preliminary data.</text>
</comment>
<dbReference type="InterPro" id="IPR051044">
    <property type="entry name" value="MAG_DAG_Lipase"/>
</dbReference>
<evidence type="ECO:0000313" key="3">
    <source>
        <dbReference type="Proteomes" id="UP001596025"/>
    </source>
</evidence>
<keyword evidence="2" id="KW-0378">Hydrolase</keyword>
<dbReference type="SUPFAM" id="SSF53474">
    <property type="entry name" value="alpha/beta-Hydrolases"/>
    <property type="match status" value="1"/>
</dbReference>
<protein>
    <submittedName>
        <fullName evidence="2">Alpha/beta hydrolase</fullName>
    </submittedName>
</protein>
<dbReference type="InterPro" id="IPR022742">
    <property type="entry name" value="Hydrolase_4"/>
</dbReference>
<dbReference type="InterPro" id="IPR029058">
    <property type="entry name" value="AB_hydrolase_fold"/>
</dbReference>
<accession>A0ABV9LPA7</accession>
<dbReference type="RefSeq" id="WP_387993798.1">
    <property type="nucleotide sequence ID" value="NZ_JBHSGR010000032.1"/>
</dbReference>
<reference evidence="3" key="1">
    <citation type="journal article" date="2019" name="Int. J. Syst. Evol. Microbiol.">
        <title>The Global Catalogue of Microorganisms (GCM) 10K type strain sequencing project: providing services to taxonomists for standard genome sequencing and annotation.</title>
        <authorList>
            <consortium name="The Broad Institute Genomics Platform"/>
            <consortium name="The Broad Institute Genome Sequencing Center for Infectious Disease"/>
            <person name="Wu L."/>
            <person name="Ma J."/>
        </authorList>
    </citation>
    <scope>NUCLEOTIDE SEQUENCE [LARGE SCALE GENOMIC DNA]</scope>
    <source>
        <strain evidence="3">CCUG 62763</strain>
    </source>
</reference>
<dbReference type="PRINTS" id="PR00111">
    <property type="entry name" value="ABHYDROLASE"/>
</dbReference>
<dbReference type="Pfam" id="PF12146">
    <property type="entry name" value="Hydrolase_4"/>
    <property type="match status" value="1"/>
</dbReference>
<dbReference type="Proteomes" id="UP001596025">
    <property type="component" value="Unassembled WGS sequence"/>
</dbReference>
<keyword evidence="3" id="KW-1185">Reference proteome</keyword>
<organism evidence="2 3">
    <name type="scientific">Geodermatophilus arenarius</name>
    <dbReference type="NCBI Taxonomy" id="1137990"/>
    <lineage>
        <taxon>Bacteria</taxon>
        <taxon>Bacillati</taxon>
        <taxon>Actinomycetota</taxon>
        <taxon>Actinomycetes</taxon>
        <taxon>Geodermatophilales</taxon>
        <taxon>Geodermatophilaceae</taxon>
        <taxon>Geodermatophilus</taxon>
    </lineage>
</organism>
<dbReference type="GO" id="GO:0016787">
    <property type="term" value="F:hydrolase activity"/>
    <property type="evidence" value="ECO:0007669"/>
    <property type="project" value="UniProtKB-KW"/>
</dbReference>
<name>A0ABV9LPA7_9ACTN</name>
<gene>
    <name evidence="2" type="ORF">ACFO3M_21370</name>
</gene>
<dbReference type="PANTHER" id="PTHR11614">
    <property type="entry name" value="PHOSPHOLIPASE-RELATED"/>
    <property type="match status" value="1"/>
</dbReference>